<reference evidence="2 3" key="1">
    <citation type="submission" date="2021-04" db="EMBL/GenBank/DDBJ databases">
        <title>Genome analysis of Polyangium sp.</title>
        <authorList>
            <person name="Li Y."/>
            <person name="Wang J."/>
        </authorList>
    </citation>
    <scope>NUCLEOTIDE SEQUENCE [LARGE SCALE GENOMIC DNA]</scope>
    <source>
        <strain evidence="2 3">SDU14</strain>
    </source>
</reference>
<comment type="caution">
    <text evidence="2">The sequence shown here is derived from an EMBL/GenBank/DDBJ whole genome shotgun (WGS) entry which is preliminary data.</text>
</comment>
<dbReference type="Proteomes" id="UP001151081">
    <property type="component" value="Unassembled WGS sequence"/>
</dbReference>
<dbReference type="AlphaFoldDB" id="A0A9X4AP11"/>
<evidence type="ECO:0000313" key="2">
    <source>
        <dbReference type="EMBL" id="MDC3979508.1"/>
    </source>
</evidence>
<gene>
    <name evidence="2" type="ORF">KEG57_03285</name>
</gene>
<organism evidence="2 3">
    <name type="scientific">Polyangium jinanense</name>
    <dbReference type="NCBI Taxonomy" id="2829994"/>
    <lineage>
        <taxon>Bacteria</taxon>
        <taxon>Pseudomonadati</taxon>
        <taxon>Myxococcota</taxon>
        <taxon>Polyangia</taxon>
        <taxon>Polyangiales</taxon>
        <taxon>Polyangiaceae</taxon>
        <taxon>Polyangium</taxon>
    </lineage>
</organism>
<feature type="signal peptide" evidence="1">
    <location>
        <begin position="1"/>
        <end position="17"/>
    </location>
</feature>
<keyword evidence="1" id="KW-0732">Signal</keyword>
<sequence length="391" mass="43997">MKRTSLLLALVLSIASASGCRRHGADGINFEHHHDLAYEPLAEDAPSAEASRVEIHDSRSELPDAFYYDEYAGTPEKRFTVAPGYPSEERPHRVLGTIRLKERVDVSGYNEEKLTAAWKNEALRARREKLLAAEAARHGANALYLIFSSTDRFARMPERKRTYLAVYLSPDPPRYPDVETLLGRLELKKDGYHEVKRFTAKLEELPDRAPETIQLKRGHCYTLAIAFHPEPIDRPRGKVTSINFTYKVPNPEVFPGIPHNNAAAGGFSERRDGDKSMFRSLHHLDGIWSRTGAGEIACPVYRTQPAQLSFTTFDGTMLKNPPKFEPGRGTSEFVVYERKLSAEKFNEAACIRCYDVARQCSYREPLASCAELGKCLQTTGVGLGVCSDRYR</sequence>
<protein>
    <recommendedName>
        <fullName evidence="4">Lipoprotein</fullName>
    </recommendedName>
</protein>
<feature type="chain" id="PRO_5040887010" description="Lipoprotein" evidence="1">
    <location>
        <begin position="18"/>
        <end position="391"/>
    </location>
</feature>
<evidence type="ECO:0000256" key="1">
    <source>
        <dbReference type="SAM" id="SignalP"/>
    </source>
</evidence>
<accession>A0A9X4AP11</accession>
<dbReference type="EMBL" id="JAGTJJ010000001">
    <property type="protein sequence ID" value="MDC3979508.1"/>
    <property type="molecule type" value="Genomic_DNA"/>
</dbReference>
<proteinExistence type="predicted"/>
<evidence type="ECO:0000313" key="3">
    <source>
        <dbReference type="Proteomes" id="UP001151081"/>
    </source>
</evidence>
<name>A0A9X4AP11_9BACT</name>
<evidence type="ECO:0008006" key="4">
    <source>
        <dbReference type="Google" id="ProtNLM"/>
    </source>
</evidence>
<dbReference type="RefSeq" id="WP_272418069.1">
    <property type="nucleotide sequence ID" value="NZ_JAGTJJ010000001.1"/>
</dbReference>
<dbReference type="PROSITE" id="PS51257">
    <property type="entry name" value="PROKAR_LIPOPROTEIN"/>
    <property type="match status" value="1"/>
</dbReference>
<keyword evidence="3" id="KW-1185">Reference proteome</keyword>